<dbReference type="EMBL" id="JAUEPR010000124">
    <property type="protein sequence ID" value="KAK0462749.1"/>
    <property type="molecule type" value="Genomic_DNA"/>
</dbReference>
<reference evidence="2" key="1">
    <citation type="submission" date="2023-06" db="EMBL/GenBank/DDBJ databases">
        <authorList>
            <consortium name="Lawrence Berkeley National Laboratory"/>
            <person name="Ahrendt S."/>
            <person name="Sahu N."/>
            <person name="Indic B."/>
            <person name="Wong-Bajracharya J."/>
            <person name="Merenyi Z."/>
            <person name="Ke H.-M."/>
            <person name="Monk M."/>
            <person name="Kocsube S."/>
            <person name="Drula E."/>
            <person name="Lipzen A."/>
            <person name="Balint B."/>
            <person name="Henrissat B."/>
            <person name="Andreopoulos B."/>
            <person name="Martin F.M."/>
            <person name="Harder C.B."/>
            <person name="Rigling D."/>
            <person name="Ford K.L."/>
            <person name="Foster G.D."/>
            <person name="Pangilinan J."/>
            <person name="Papanicolaou A."/>
            <person name="Barry K."/>
            <person name="LaButti K."/>
            <person name="Viragh M."/>
            <person name="Koriabine M."/>
            <person name="Yan M."/>
            <person name="Riley R."/>
            <person name="Champramary S."/>
            <person name="Plett K.L."/>
            <person name="Tsai I.J."/>
            <person name="Slot J."/>
            <person name="Sipos G."/>
            <person name="Plett J."/>
            <person name="Nagy L.G."/>
            <person name="Grigoriev I.V."/>
        </authorList>
    </citation>
    <scope>NUCLEOTIDE SEQUENCE</scope>
    <source>
        <strain evidence="2">ICMP 16352</strain>
    </source>
</reference>
<gene>
    <name evidence="2" type="ORF">IW261DRAFT_1576248</name>
</gene>
<evidence type="ECO:0000256" key="1">
    <source>
        <dbReference type="SAM" id="MobiDB-lite"/>
    </source>
</evidence>
<comment type="caution">
    <text evidence="2">The sequence shown here is derived from an EMBL/GenBank/DDBJ whole genome shotgun (WGS) entry which is preliminary data.</text>
</comment>
<proteinExistence type="predicted"/>
<dbReference type="AlphaFoldDB" id="A0AA39TT16"/>
<evidence type="ECO:0000313" key="2">
    <source>
        <dbReference type="EMBL" id="KAK0462749.1"/>
    </source>
</evidence>
<protein>
    <submittedName>
        <fullName evidence="2">Uncharacterized protein</fullName>
    </submittedName>
</protein>
<keyword evidence="3" id="KW-1185">Reference proteome</keyword>
<organism evidence="2 3">
    <name type="scientific">Armillaria novae-zelandiae</name>
    <dbReference type="NCBI Taxonomy" id="153914"/>
    <lineage>
        <taxon>Eukaryota</taxon>
        <taxon>Fungi</taxon>
        <taxon>Dikarya</taxon>
        <taxon>Basidiomycota</taxon>
        <taxon>Agaricomycotina</taxon>
        <taxon>Agaricomycetes</taxon>
        <taxon>Agaricomycetidae</taxon>
        <taxon>Agaricales</taxon>
        <taxon>Marasmiineae</taxon>
        <taxon>Physalacriaceae</taxon>
        <taxon>Armillaria</taxon>
    </lineage>
</organism>
<dbReference type="Proteomes" id="UP001175227">
    <property type="component" value="Unassembled WGS sequence"/>
</dbReference>
<evidence type="ECO:0000313" key="3">
    <source>
        <dbReference type="Proteomes" id="UP001175227"/>
    </source>
</evidence>
<feature type="region of interest" description="Disordered" evidence="1">
    <location>
        <begin position="126"/>
        <end position="148"/>
    </location>
</feature>
<accession>A0AA39TT16</accession>
<name>A0AA39TT16_9AGAR</name>
<sequence length="459" mass="48912">MPTRAPTNTSAMGPQRPKLTLLGPRLPVATLEPSFSLDPTLPLHPAALLTGAMMAPNPFLSTRRSQNVTPANPPPLPSCSTSPIHANTPPALSLPDPVPSFEGIIVYLFHKGMPLFFLGTDDEDESLTQGANDKGKGRALVPGTDKDEGDFSGFVKPLDAMVVDDNEDGSPPPTLIARCYRSPIFLGANPLTVSELLGAPSAIKPKKTYKVKAKFNNPPPAPNDSAVEVTVTAKWSSKKVSKALKEKQAIEVPPGEVVATKVNPPRGPSQIRPPLATLGVQGGGFGEEVPAGYMAIINGLKTIGVLVVSWDFGDFVEVDKVLWNKKVAPFIVHAALQPVFSQEDTVLKVLNELGTVPALNPLRHYRPKEYTSLNAFEGAIDTLAQHATALEDLILNYLAGLDAMSQLQGLCTQIGHLRKCLGSDSRVGEIAEDDDKGYAVDEVAEGDTGPSKKCKQSCK</sequence>